<reference evidence="2" key="1">
    <citation type="submission" date="2021-07" db="EMBL/GenBank/DDBJ databases">
        <authorList>
            <person name="Branca A.L. A."/>
        </authorList>
    </citation>
    <scope>NUCLEOTIDE SEQUENCE</scope>
</reference>
<dbReference type="Pfam" id="PF12710">
    <property type="entry name" value="HAD"/>
    <property type="match status" value="1"/>
</dbReference>
<keyword evidence="1" id="KW-0378">Hydrolase</keyword>
<dbReference type="EMBL" id="CAJVPA010000022">
    <property type="protein sequence ID" value="CAG8239264.1"/>
    <property type="molecule type" value="Genomic_DNA"/>
</dbReference>
<evidence type="ECO:0000313" key="3">
    <source>
        <dbReference type="Proteomes" id="UP001152646"/>
    </source>
</evidence>
<name>A0A9W4N350_9EURO</name>
<dbReference type="InterPro" id="IPR023214">
    <property type="entry name" value="HAD_sf"/>
</dbReference>
<organism evidence="2 3">
    <name type="scientific">Penicillium salamii</name>
    <dbReference type="NCBI Taxonomy" id="1612424"/>
    <lineage>
        <taxon>Eukaryota</taxon>
        <taxon>Fungi</taxon>
        <taxon>Dikarya</taxon>
        <taxon>Ascomycota</taxon>
        <taxon>Pezizomycotina</taxon>
        <taxon>Eurotiomycetes</taxon>
        <taxon>Eurotiomycetidae</taxon>
        <taxon>Eurotiales</taxon>
        <taxon>Aspergillaceae</taxon>
        <taxon>Penicillium</taxon>
    </lineage>
</organism>
<dbReference type="InterPro" id="IPR050849">
    <property type="entry name" value="HAD-like_hydrolase_phosphatase"/>
</dbReference>
<dbReference type="OrthoDB" id="10014216at2759"/>
<dbReference type="AlphaFoldDB" id="A0A9W4N350"/>
<dbReference type="Gene3D" id="3.90.1470.20">
    <property type="match status" value="1"/>
</dbReference>
<evidence type="ECO:0000313" key="2">
    <source>
        <dbReference type="EMBL" id="CAG8239264.1"/>
    </source>
</evidence>
<dbReference type="PANTHER" id="PTHR28181">
    <property type="entry name" value="UPF0655 PROTEIN YCR015C"/>
    <property type="match status" value="1"/>
</dbReference>
<dbReference type="SUPFAM" id="SSF56784">
    <property type="entry name" value="HAD-like"/>
    <property type="match status" value="1"/>
</dbReference>
<dbReference type="NCBIfam" id="TIGR01488">
    <property type="entry name" value="HAD-SF-IB"/>
    <property type="match status" value="1"/>
</dbReference>
<dbReference type="Gene3D" id="3.40.50.1000">
    <property type="entry name" value="HAD superfamily/HAD-like"/>
    <property type="match status" value="1"/>
</dbReference>
<evidence type="ECO:0000256" key="1">
    <source>
        <dbReference type="ARBA" id="ARBA00022801"/>
    </source>
</evidence>
<gene>
    <name evidence="2" type="ORF">PSALAMII_LOCUS508</name>
</gene>
<accession>A0A9W4N350</accession>
<proteinExistence type="predicted"/>
<dbReference type="PANTHER" id="PTHR28181:SF2">
    <property type="entry name" value="PHOSPHORIC MONOESTER HYDROLASE"/>
    <property type="match status" value="1"/>
</dbReference>
<dbReference type="Proteomes" id="UP001152646">
    <property type="component" value="Unassembled WGS sequence"/>
</dbReference>
<comment type="caution">
    <text evidence="2">The sequence shown here is derived from an EMBL/GenBank/DDBJ whole genome shotgun (WGS) entry which is preliminary data.</text>
</comment>
<dbReference type="InterPro" id="IPR006384">
    <property type="entry name" value="HAD_hydro_PyrdxlP_Pase-like"/>
</dbReference>
<dbReference type="InterPro" id="IPR036412">
    <property type="entry name" value="HAD-like_sf"/>
</dbReference>
<dbReference type="NCBIfam" id="TIGR01489">
    <property type="entry name" value="DKMTPPase-SF"/>
    <property type="match status" value="1"/>
</dbReference>
<dbReference type="GO" id="GO:0016791">
    <property type="term" value="F:phosphatase activity"/>
    <property type="evidence" value="ECO:0007669"/>
    <property type="project" value="InterPro"/>
</dbReference>
<protein>
    <submittedName>
        <fullName evidence="2">Uncharacterized protein</fullName>
    </submittedName>
</protein>
<sequence length="281" mass="32205">MRQNWESAEASLPYMKTSPKAIFFTDFDGTITLDDCNDHLVDNFGFGVELRRILELELLKGNMTFRDAFQAMLDSVHLPFDECLRIIQENVRLDPHFLDFYIWAKEHNVPIVILSSGMTPVIISLLASLRGSKPENIFVIANDVEARHGKDINGECGWRIKYRDDSEFGHDKSLEIKPYGALPDQHRPLLLYARDGVSDLSAASETEILFANECLGECDFRICPMHRQIPTTINLVTYCEQKEIKFVPFTNWISILDSMRDIEKGIHKPKSVGQRIQDLKV</sequence>